<keyword evidence="6" id="KW-1185">Reference proteome</keyword>
<dbReference type="GO" id="GO:0030488">
    <property type="term" value="P:tRNA methylation"/>
    <property type="evidence" value="ECO:0007669"/>
    <property type="project" value="UniProtKB-UniRule"/>
</dbReference>
<keyword evidence="1 4" id="KW-0489">Methyltransferase</keyword>
<dbReference type="CDD" id="cd02440">
    <property type="entry name" value="AdoMet_MTases"/>
    <property type="match status" value="1"/>
</dbReference>
<dbReference type="Gene3D" id="3.40.50.150">
    <property type="entry name" value="Vaccinia Virus protein VP39"/>
    <property type="match status" value="1"/>
</dbReference>
<dbReference type="AlphaFoldDB" id="A0A926NJR5"/>
<comment type="subunit">
    <text evidence="4">Homodimer.</text>
</comment>
<dbReference type="EMBL" id="JACXAI010000025">
    <property type="protein sequence ID" value="MBD1382050.1"/>
    <property type="molecule type" value="Genomic_DNA"/>
</dbReference>
<dbReference type="EC" id="2.1.1.-" evidence="4"/>
<feature type="binding site" evidence="4">
    <location>
        <begin position="109"/>
        <end position="110"/>
    </location>
    <ligand>
        <name>S-adenosyl-L-methionine</name>
        <dbReference type="ChEBI" id="CHEBI:59789"/>
    </ligand>
</feature>
<keyword evidence="4" id="KW-0819">tRNA processing</keyword>
<dbReference type="GO" id="GO:0008757">
    <property type="term" value="F:S-adenosylmethionine-dependent methyltransferase activity"/>
    <property type="evidence" value="ECO:0007669"/>
    <property type="project" value="TreeGrafter"/>
</dbReference>
<dbReference type="PANTHER" id="PTHR10509:SF14">
    <property type="entry name" value="CAFFEOYL-COA O-METHYLTRANSFERASE 3-RELATED"/>
    <property type="match status" value="1"/>
</dbReference>
<sequence>MNETNEYLESLLPKRSDEVSEIEQFAKDHDVPIMEPSAIAVLLQLLTLKKPGKILEIGAAIGYSSIRMAQTLPYTSIITIERDEQRYEEAMSNIQKLNLEGRISLIKGDALELYEIVKMNAPYDVLFIDAAKGQYKRFFELYEPLLSQSGMIVTDNVLFKGLVAGSIDHIESRRVRSLIKKIRHYNEWLNAHPDYQTTILPIGDGIAVSLKRGEER</sequence>
<dbReference type="Proteomes" id="UP000626844">
    <property type="component" value="Unassembled WGS sequence"/>
</dbReference>
<dbReference type="SUPFAM" id="SSF53335">
    <property type="entry name" value="S-adenosyl-L-methionine-dependent methyltransferases"/>
    <property type="match status" value="1"/>
</dbReference>
<comment type="similarity">
    <text evidence="4">Belongs to the class I-like SAM-binding methyltransferase superfamily. Cation-dependent O-methyltransferase family.</text>
</comment>
<evidence type="ECO:0000313" key="5">
    <source>
        <dbReference type="EMBL" id="MBD1382050.1"/>
    </source>
</evidence>
<evidence type="ECO:0000256" key="1">
    <source>
        <dbReference type="ARBA" id="ARBA00022603"/>
    </source>
</evidence>
<feature type="binding site" evidence="4">
    <location>
        <position position="81"/>
    </location>
    <ligand>
        <name>S-adenosyl-L-methionine</name>
        <dbReference type="ChEBI" id="CHEBI:59789"/>
    </ligand>
</feature>
<keyword evidence="2 4" id="KW-0808">Transferase</keyword>
<evidence type="ECO:0000256" key="4">
    <source>
        <dbReference type="HAMAP-Rule" id="MF_02217"/>
    </source>
</evidence>
<accession>A0A926NJR5</accession>
<name>A0A926NJR5_9BACI</name>
<evidence type="ECO:0000256" key="3">
    <source>
        <dbReference type="ARBA" id="ARBA00022691"/>
    </source>
</evidence>
<dbReference type="RefSeq" id="WP_191159861.1">
    <property type="nucleotide sequence ID" value="NZ_JACXAI010000025.1"/>
</dbReference>
<dbReference type="GO" id="GO:0008171">
    <property type="term" value="F:O-methyltransferase activity"/>
    <property type="evidence" value="ECO:0007669"/>
    <property type="project" value="InterPro"/>
</dbReference>
<protein>
    <recommendedName>
        <fullName evidence="4">tRNA 5-hydroxyuridine methyltransferase</fullName>
        <ecNumber evidence="4">2.1.1.-</ecNumber>
    </recommendedName>
    <alternativeName>
        <fullName evidence="4">ho5U methyltransferase</fullName>
    </alternativeName>
</protein>
<reference evidence="5" key="1">
    <citation type="submission" date="2020-09" db="EMBL/GenBank/DDBJ databases">
        <title>A novel bacterium of genus Bacillus, isolated from South China Sea.</title>
        <authorList>
            <person name="Huang H."/>
            <person name="Mo K."/>
            <person name="Hu Y."/>
        </authorList>
    </citation>
    <scope>NUCLEOTIDE SEQUENCE</scope>
    <source>
        <strain evidence="5">IB182487</strain>
    </source>
</reference>
<keyword evidence="3 4" id="KW-0949">S-adenosyl-L-methionine</keyword>
<dbReference type="InterPro" id="IPR029063">
    <property type="entry name" value="SAM-dependent_MTases_sf"/>
</dbReference>
<comment type="caution">
    <text evidence="5">The sequence shown here is derived from an EMBL/GenBank/DDBJ whole genome shotgun (WGS) entry which is preliminary data.</text>
</comment>
<feature type="binding site" evidence="4">
    <location>
        <position position="34"/>
    </location>
    <ligand>
        <name>S-adenosyl-L-methionine</name>
        <dbReference type="ChEBI" id="CHEBI:59789"/>
    </ligand>
</feature>
<organism evidence="5 6">
    <name type="scientific">Metabacillus arenae</name>
    <dbReference type="NCBI Taxonomy" id="2771434"/>
    <lineage>
        <taxon>Bacteria</taxon>
        <taxon>Bacillati</taxon>
        <taxon>Bacillota</taxon>
        <taxon>Bacilli</taxon>
        <taxon>Bacillales</taxon>
        <taxon>Bacillaceae</taxon>
        <taxon>Metabacillus</taxon>
    </lineage>
</organism>
<dbReference type="HAMAP" id="MF_02217">
    <property type="entry name" value="TrmR_methyltr"/>
    <property type="match status" value="1"/>
</dbReference>
<gene>
    <name evidence="4" type="primary">trmR</name>
    <name evidence="5" type="ORF">IC621_17615</name>
</gene>
<comment type="function">
    <text evidence="4">Catalyzes the methylation of 5-hydroxyuridine (ho5U) to form 5-methoxyuridine (mo5U) at position 34 in tRNAs.</text>
</comment>
<dbReference type="PANTHER" id="PTHR10509">
    <property type="entry name" value="O-METHYLTRANSFERASE-RELATED"/>
    <property type="match status" value="1"/>
</dbReference>
<dbReference type="InterPro" id="IPR050362">
    <property type="entry name" value="Cation-dep_OMT"/>
</dbReference>
<feature type="binding site" evidence="4">
    <location>
        <position position="129"/>
    </location>
    <ligand>
        <name>Mg(2+)</name>
        <dbReference type="ChEBI" id="CHEBI:18420"/>
    </ligand>
</feature>
<feature type="binding site" evidence="4">
    <location>
        <position position="155"/>
    </location>
    <ligand>
        <name>Mg(2+)</name>
        <dbReference type="ChEBI" id="CHEBI:18420"/>
    </ligand>
</feature>
<feature type="binding site" evidence="4">
    <location>
        <position position="156"/>
    </location>
    <ligand>
        <name>Mg(2+)</name>
        <dbReference type="ChEBI" id="CHEBI:18420"/>
    </ligand>
</feature>
<keyword evidence="4" id="KW-0460">Magnesium</keyword>
<dbReference type="PROSITE" id="PS51682">
    <property type="entry name" value="SAM_OMT_I"/>
    <property type="match status" value="1"/>
</dbReference>
<dbReference type="GO" id="GO:0000287">
    <property type="term" value="F:magnesium ion binding"/>
    <property type="evidence" value="ECO:0007669"/>
    <property type="project" value="UniProtKB-UniRule"/>
</dbReference>
<evidence type="ECO:0000256" key="2">
    <source>
        <dbReference type="ARBA" id="ARBA00022679"/>
    </source>
</evidence>
<dbReference type="InterPro" id="IPR043675">
    <property type="entry name" value="TrmR_methyltr"/>
</dbReference>
<proteinExistence type="inferred from homology"/>
<feature type="binding site" evidence="4">
    <location>
        <position position="64"/>
    </location>
    <ligand>
        <name>S-adenosyl-L-methionine</name>
        <dbReference type="ChEBI" id="CHEBI:59789"/>
    </ligand>
</feature>
<keyword evidence="4" id="KW-0479">Metal-binding</keyword>
<comment type="catalytic activity">
    <reaction evidence="4">
        <text>5-hydroxyuridine(34) in tRNA + S-adenosyl-L-methionine = 5-methoxyuridine(34) in tRNA + S-adenosyl-L-homocysteine + H(+)</text>
        <dbReference type="Rhea" id="RHEA:60524"/>
        <dbReference type="Rhea" id="RHEA-COMP:13381"/>
        <dbReference type="Rhea" id="RHEA-COMP:15591"/>
        <dbReference type="ChEBI" id="CHEBI:15378"/>
        <dbReference type="ChEBI" id="CHEBI:57856"/>
        <dbReference type="ChEBI" id="CHEBI:59789"/>
        <dbReference type="ChEBI" id="CHEBI:136877"/>
        <dbReference type="ChEBI" id="CHEBI:143860"/>
    </reaction>
</comment>
<dbReference type="Pfam" id="PF01596">
    <property type="entry name" value="Methyltransf_3"/>
    <property type="match status" value="1"/>
</dbReference>
<dbReference type="InterPro" id="IPR002935">
    <property type="entry name" value="SAM_O-MeTrfase"/>
</dbReference>
<dbReference type="GO" id="GO:0016300">
    <property type="term" value="F:tRNA (uridine) methyltransferase activity"/>
    <property type="evidence" value="ECO:0007669"/>
    <property type="project" value="UniProtKB-UniRule"/>
</dbReference>
<feature type="binding site" evidence="4">
    <location>
        <position position="129"/>
    </location>
    <ligand>
        <name>S-adenosyl-L-methionine</name>
        <dbReference type="ChEBI" id="CHEBI:59789"/>
    </ligand>
</feature>
<evidence type="ECO:0000313" key="6">
    <source>
        <dbReference type="Proteomes" id="UP000626844"/>
    </source>
</evidence>